<dbReference type="SUPFAM" id="SSF161098">
    <property type="entry name" value="MetI-like"/>
    <property type="match status" value="1"/>
</dbReference>
<evidence type="ECO:0000259" key="9">
    <source>
        <dbReference type="PROSITE" id="PS50928"/>
    </source>
</evidence>
<evidence type="ECO:0000256" key="7">
    <source>
        <dbReference type="RuleBase" id="RU363032"/>
    </source>
</evidence>
<feature type="compositionally biased region" description="Pro residues" evidence="8">
    <location>
        <begin position="17"/>
        <end position="33"/>
    </location>
</feature>
<keyword evidence="11" id="KW-1185">Reference proteome</keyword>
<dbReference type="InterPro" id="IPR000515">
    <property type="entry name" value="MetI-like"/>
</dbReference>
<dbReference type="EMBL" id="JAJAQC010000005">
    <property type="protein sequence ID" value="MDA0563623.1"/>
    <property type="molecule type" value="Genomic_DNA"/>
</dbReference>
<evidence type="ECO:0000256" key="1">
    <source>
        <dbReference type="ARBA" id="ARBA00004651"/>
    </source>
</evidence>
<dbReference type="InterPro" id="IPR051393">
    <property type="entry name" value="ABC_transporter_permease"/>
</dbReference>
<evidence type="ECO:0000256" key="5">
    <source>
        <dbReference type="ARBA" id="ARBA00022989"/>
    </source>
</evidence>
<sequence length="340" mass="37097">MSTGPDRPARPARPAGAAPPPGPGAAPPPPARPPAARRGAERRRRSLLPYGMVAPAALLELLIHIIPMALGIYIAFTSLTQLTIRRWTTAPFVGWENFAEGLDPGGALGAALYQSLWRTVVYTVCVVGLSWALGMAAAVALNSRFRGRGLLRTLFLVPYALPVYVTAIVWTFMVNQRDGVVNRLLVADLGLLEERPFWLIGENAFWVLVVVSVWRLWPFAFLMLLAALQSVPDEVYEAAAIDGASNWKRFTAVTLPVVRPANGVVLLVMGLWTFNEFDLPYLLFGETSPESARLVSPLVYEHSFVNWNFGLGAAMSALLLVALVAASALYIRAVLPRRRA</sequence>
<protein>
    <submittedName>
        <fullName evidence="10">Sugar ABC transporter permease</fullName>
    </submittedName>
</protein>
<gene>
    <name evidence="10" type="ORF">LG943_04650</name>
</gene>
<dbReference type="RefSeq" id="WP_270070900.1">
    <property type="nucleotide sequence ID" value="NZ_JAJAQC010000005.1"/>
</dbReference>
<comment type="similarity">
    <text evidence="7">Belongs to the binding-protein-dependent transport system permease family.</text>
</comment>
<evidence type="ECO:0000313" key="11">
    <source>
        <dbReference type="Proteomes" id="UP001140076"/>
    </source>
</evidence>
<feature type="transmembrane region" description="Helical" evidence="7">
    <location>
        <begin position="307"/>
        <end position="331"/>
    </location>
</feature>
<dbReference type="PANTHER" id="PTHR30193">
    <property type="entry name" value="ABC TRANSPORTER PERMEASE PROTEIN"/>
    <property type="match status" value="1"/>
</dbReference>
<dbReference type="PROSITE" id="PS50928">
    <property type="entry name" value="ABC_TM1"/>
    <property type="match status" value="1"/>
</dbReference>
<feature type="transmembrane region" description="Helical" evidence="7">
    <location>
        <begin position="153"/>
        <end position="173"/>
    </location>
</feature>
<feature type="transmembrane region" description="Helical" evidence="7">
    <location>
        <begin position="120"/>
        <end position="141"/>
    </location>
</feature>
<dbReference type="GO" id="GO:0005886">
    <property type="term" value="C:plasma membrane"/>
    <property type="evidence" value="ECO:0007669"/>
    <property type="project" value="UniProtKB-SubCell"/>
</dbReference>
<evidence type="ECO:0000256" key="4">
    <source>
        <dbReference type="ARBA" id="ARBA00022692"/>
    </source>
</evidence>
<evidence type="ECO:0000256" key="8">
    <source>
        <dbReference type="SAM" id="MobiDB-lite"/>
    </source>
</evidence>
<evidence type="ECO:0000256" key="6">
    <source>
        <dbReference type="ARBA" id="ARBA00023136"/>
    </source>
</evidence>
<feature type="compositionally biased region" description="Low complexity" evidence="8">
    <location>
        <begin position="1"/>
        <end position="16"/>
    </location>
</feature>
<feature type="transmembrane region" description="Helical" evidence="7">
    <location>
        <begin position="47"/>
        <end position="76"/>
    </location>
</feature>
<organism evidence="10 11">
    <name type="scientific">Streptomonospora mangrovi</name>
    <dbReference type="NCBI Taxonomy" id="2883123"/>
    <lineage>
        <taxon>Bacteria</taxon>
        <taxon>Bacillati</taxon>
        <taxon>Actinomycetota</taxon>
        <taxon>Actinomycetes</taxon>
        <taxon>Streptosporangiales</taxon>
        <taxon>Nocardiopsidaceae</taxon>
        <taxon>Streptomonospora</taxon>
    </lineage>
</organism>
<feature type="region of interest" description="Disordered" evidence="8">
    <location>
        <begin position="1"/>
        <end position="40"/>
    </location>
</feature>
<keyword evidence="6 7" id="KW-0472">Membrane</keyword>
<evidence type="ECO:0000313" key="10">
    <source>
        <dbReference type="EMBL" id="MDA0563623.1"/>
    </source>
</evidence>
<dbReference type="CDD" id="cd06261">
    <property type="entry name" value="TM_PBP2"/>
    <property type="match status" value="1"/>
</dbReference>
<reference evidence="10" key="1">
    <citation type="submission" date="2021-10" db="EMBL/GenBank/DDBJ databases">
        <title>Streptomonospora sp. nov., isolated from mangrove soil.</title>
        <authorList>
            <person name="Chen X."/>
            <person name="Ge X."/>
            <person name="Liu W."/>
        </authorList>
    </citation>
    <scope>NUCLEOTIDE SEQUENCE</scope>
    <source>
        <strain evidence="10">S1-112</strain>
    </source>
</reference>
<keyword evidence="5 7" id="KW-1133">Transmembrane helix</keyword>
<dbReference type="AlphaFoldDB" id="A0A9X3SCG3"/>
<dbReference type="Pfam" id="PF00528">
    <property type="entry name" value="BPD_transp_1"/>
    <property type="match status" value="1"/>
</dbReference>
<feature type="transmembrane region" description="Helical" evidence="7">
    <location>
        <begin position="249"/>
        <end position="274"/>
    </location>
</feature>
<keyword evidence="4 7" id="KW-0812">Transmembrane</keyword>
<dbReference type="Gene3D" id="1.10.3720.10">
    <property type="entry name" value="MetI-like"/>
    <property type="match status" value="1"/>
</dbReference>
<keyword evidence="2 7" id="KW-0813">Transport</keyword>
<accession>A0A9X3SCG3</accession>
<comment type="caution">
    <text evidence="10">The sequence shown here is derived from an EMBL/GenBank/DDBJ whole genome shotgun (WGS) entry which is preliminary data.</text>
</comment>
<feature type="domain" description="ABC transmembrane type-1" evidence="9">
    <location>
        <begin position="116"/>
        <end position="330"/>
    </location>
</feature>
<feature type="transmembrane region" description="Helical" evidence="7">
    <location>
        <begin position="204"/>
        <end position="228"/>
    </location>
</feature>
<dbReference type="Proteomes" id="UP001140076">
    <property type="component" value="Unassembled WGS sequence"/>
</dbReference>
<comment type="subcellular location">
    <subcellularLocation>
        <location evidence="1 7">Cell membrane</location>
        <topology evidence="1 7">Multi-pass membrane protein</topology>
    </subcellularLocation>
</comment>
<evidence type="ECO:0000256" key="3">
    <source>
        <dbReference type="ARBA" id="ARBA00022475"/>
    </source>
</evidence>
<name>A0A9X3SCG3_9ACTN</name>
<dbReference type="InterPro" id="IPR035906">
    <property type="entry name" value="MetI-like_sf"/>
</dbReference>
<evidence type="ECO:0000256" key="2">
    <source>
        <dbReference type="ARBA" id="ARBA00022448"/>
    </source>
</evidence>
<proteinExistence type="inferred from homology"/>
<dbReference type="PANTHER" id="PTHR30193:SF37">
    <property type="entry name" value="INNER MEMBRANE ABC TRANSPORTER PERMEASE PROTEIN YCJO"/>
    <property type="match status" value="1"/>
</dbReference>
<keyword evidence="3" id="KW-1003">Cell membrane</keyword>
<dbReference type="GO" id="GO:0055085">
    <property type="term" value="P:transmembrane transport"/>
    <property type="evidence" value="ECO:0007669"/>
    <property type="project" value="InterPro"/>
</dbReference>